<keyword evidence="2" id="KW-0723">Serine/threonine-protein kinase</keyword>
<evidence type="ECO:0000256" key="2">
    <source>
        <dbReference type="ARBA" id="ARBA00022527"/>
    </source>
</evidence>
<evidence type="ECO:0000256" key="4">
    <source>
        <dbReference type="ARBA" id="ARBA00022741"/>
    </source>
</evidence>
<dbReference type="EMBL" id="QWIK01000051">
    <property type="protein sequence ID" value="RMY14890.1"/>
    <property type="molecule type" value="Genomic_DNA"/>
</dbReference>
<dbReference type="GO" id="GO:0005524">
    <property type="term" value="F:ATP binding"/>
    <property type="evidence" value="ECO:0007669"/>
    <property type="project" value="UniProtKB-KW"/>
</dbReference>
<evidence type="ECO:0000256" key="5">
    <source>
        <dbReference type="ARBA" id="ARBA00022777"/>
    </source>
</evidence>
<evidence type="ECO:0000256" key="1">
    <source>
        <dbReference type="ARBA" id="ARBA00012513"/>
    </source>
</evidence>
<feature type="region of interest" description="Disordered" evidence="9">
    <location>
        <begin position="336"/>
        <end position="535"/>
    </location>
</feature>
<protein>
    <recommendedName>
        <fullName evidence="1">non-specific serine/threonine protein kinase</fullName>
        <ecNumber evidence="1">2.7.11.1</ecNumber>
    </recommendedName>
</protein>
<dbReference type="PANTHER" id="PTHR43671">
    <property type="entry name" value="SERINE/THREONINE-PROTEIN KINASE NEK"/>
    <property type="match status" value="1"/>
</dbReference>
<dbReference type="PANTHER" id="PTHR43671:SF98">
    <property type="entry name" value="SERINE_THREONINE-PROTEIN KINASE NEK11"/>
    <property type="match status" value="1"/>
</dbReference>
<gene>
    <name evidence="11" type="ORF">D0868_01191</name>
</gene>
<evidence type="ECO:0000256" key="3">
    <source>
        <dbReference type="ARBA" id="ARBA00022679"/>
    </source>
</evidence>
<comment type="caution">
    <text evidence="11">The sequence shown here is derived from an EMBL/GenBank/DDBJ whole genome shotgun (WGS) entry which is preliminary data.</text>
</comment>
<keyword evidence="5" id="KW-0418">Kinase</keyword>
<sequence>MLEVEKEATGAAKAGPMLHVPLGEMPSITEGGEYIGESGKVYLAVGPLGQSNVWTAVQKDDHSVIVVLKAPSDDDTESSWPRFQHEMIMHELFKDCRYIRRQLDRVAPQKGRHPPLLVLEITETTLWQARTKRPFTKDEVRSVAQSMLQGLKEVHDKGLVYVDIKMQNIMLNGFNTSEQGDGSKIVAKLGDLGIVMEPIRATAQPVVYRAPEVFFKGELAQAADIWAFGLVVSHLLEAQRRFSFTGMYDDLHNGSGSMFEREQAMRSAIANDYDISQEEYYKDCALPINNTDHKPGQHWDELRSRGLDEDDVEFLKWVMAVDPRKRPTATAILGSKWLGGKGAGQTPNFKHPFEGSSRQSTQKDKQKTPPASIVDSSSTKSSLTTPKGQPSVQSPRPKPSAISTNASMSTKSGTSTPKSQKTAQGNSPRSSTSSINDISSPKMRKATPTSGKKSSGSPSSWKRVTSNPSPVDAQKAAQTAHANRPASAWPTSSTAENPSAIVDTSKASRSSESEPSAPVALGKNASAGGTYLSYR</sequence>
<proteinExistence type="predicted"/>
<dbReference type="Pfam" id="PF00069">
    <property type="entry name" value="Pkinase"/>
    <property type="match status" value="1"/>
</dbReference>
<dbReference type="EC" id="2.7.11.1" evidence="1"/>
<dbReference type="InterPro" id="IPR050660">
    <property type="entry name" value="NEK_Ser/Thr_kinase"/>
</dbReference>
<feature type="compositionally biased region" description="Polar residues" evidence="9">
    <location>
        <begin position="401"/>
        <end position="425"/>
    </location>
</feature>
<keyword evidence="4" id="KW-0547">Nucleotide-binding</keyword>
<keyword evidence="3" id="KW-0808">Transferase</keyword>
<evidence type="ECO:0000256" key="8">
    <source>
        <dbReference type="ARBA" id="ARBA00048679"/>
    </source>
</evidence>
<evidence type="ECO:0000259" key="10">
    <source>
        <dbReference type="PROSITE" id="PS50011"/>
    </source>
</evidence>
<evidence type="ECO:0000313" key="11">
    <source>
        <dbReference type="EMBL" id="RMY14890.1"/>
    </source>
</evidence>
<dbReference type="InterPro" id="IPR008271">
    <property type="entry name" value="Ser/Thr_kinase_AS"/>
</dbReference>
<dbReference type="GO" id="GO:0004674">
    <property type="term" value="F:protein serine/threonine kinase activity"/>
    <property type="evidence" value="ECO:0007669"/>
    <property type="project" value="UniProtKB-KW"/>
</dbReference>
<comment type="catalytic activity">
    <reaction evidence="8">
        <text>L-seryl-[protein] + ATP = O-phospho-L-seryl-[protein] + ADP + H(+)</text>
        <dbReference type="Rhea" id="RHEA:17989"/>
        <dbReference type="Rhea" id="RHEA-COMP:9863"/>
        <dbReference type="Rhea" id="RHEA-COMP:11604"/>
        <dbReference type="ChEBI" id="CHEBI:15378"/>
        <dbReference type="ChEBI" id="CHEBI:29999"/>
        <dbReference type="ChEBI" id="CHEBI:30616"/>
        <dbReference type="ChEBI" id="CHEBI:83421"/>
        <dbReference type="ChEBI" id="CHEBI:456216"/>
        <dbReference type="EC" id="2.7.11.1"/>
    </reaction>
</comment>
<dbReference type="Proteomes" id="UP000282582">
    <property type="component" value="Unassembled WGS sequence"/>
</dbReference>
<dbReference type="PROSITE" id="PS50011">
    <property type="entry name" value="PROTEIN_KINASE_DOM"/>
    <property type="match status" value="1"/>
</dbReference>
<feature type="compositionally biased region" description="Low complexity" evidence="9">
    <location>
        <begin position="376"/>
        <end position="385"/>
    </location>
</feature>
<dbReference type="Gene3D" id="1.10.510.10">
    <property type="entry name" value="Transferase(Phosphotransferase) domain 1"/>
    <property type="match status" value="1"/>
</dbReference>
<evidence type="ECO:0000256" key="6">
    <source>
        <dbReference type="ARBA" id="ARBA00022840"/>
    </source>
</evidence>
<organism evidence="11 12">
    <name type="scientific">Hortaea werneckii</name>
    <name type="common">Black yeast</name>
    <name type="synonym">Cladosporium werneckii</name>
    <dbReference type="NCBI Taxonomy" id="91943"/>
    <lineage>
        <taxon>Eukaryota</taxon>
        <taxon>Fungi</taxon>
        <taxon>Dikarya</taxon>
        <taxon>Ascomycota</taxon>
        <taxon>Pezizomycotina</taxon>
        <taxon>Dothideomycetes</taxon>
        <taxon>Dothideomycetidae</taxon>
        <taxon>Mycosphaerellales</taxon>
        <taxon>Teratosphaeriaceae</taxon>
        <taxon>Hortaea</taxon>
    </lineage>
</organism>
<dbReference type="PROSITE" id="PS00108">
    <property type="entry name" value="PROTEIN_KINASE_ST"/>
    <property type="match status" value="1"/>
</dbReference>
<dbReference type="SMART" id="SM00220">
    <property type="entry name" value="S_TKc"/>
    <property type="match status" value="1"/>
</dbReference>
<evidence type="ECO:0000256" key="7">
    <source>
        <dbReference type="ARBA" id="ARBA00047899"/>
    </source>
</evidence>
<comment type="catalytic activity">
    <reaction evidence="7">
        <text>L-threonyl-[protein] + ATP = O-phospho-L-threonyl-[protein] + ADP + H(+)</text>
        <dbReference type="Rhea" id="RHEA:46608"/>
        <dbReference type="Rhea" id="RHEA-COMP:11060"/>
        <dbReference type="Rhea" id="RHEA-COMP:11605"/>
        <dbReference type="ChEBI" id="CHEBI:15378"/>
        <dbReference type="ChEBI" id="CHEBI:30013"/>
        <dbReference type="ChEBI" id="CHEBI:30616"/>
        <dbReference type="ChEBI" id="CHEBI:61977"/>
        <dbReference type="ChEBI" id="CHEBI:456216"/>
        <dbReference type="EC" id="2.7.11.1"/>
    </reaction>
</comment>
<keyword evidence="6" id="KW-0067">ATP-binding</keyword>
<accession>A0A3M6ZI59</accession>
<reference evidence="11 12" key="1">
    <citation type="journal article" date="2018" name="BMC Genomics">
        <title>Genomic evidence for intraspecific hybridization in a clonal and extremely halotolerant yeast.</title>
        <authorList>
            <person name="Gostincar C."/>
            <person name="Stajich J.E."/>
            <person name="Zupancic J."/>
            <person name="Zalar P."/>
            <person name="Gunde-Cimerman N."/>
        </authorList>
    </citation>
    <scope>NUCLEOTIDE SEQUENCE [LARGE SCALE GENOMIC DNA]</scope>
    <source>
        <strain evidence="11 12">EXF-6654</strain>
    </source>
</reference>
<dbReference type="AlphaFoldDB" id="A0A3M6ZI59"/>
<dbReference type="InterPro" id="IPR000719">
    <property type="entry name" value="Prot_kinase_dom"/>
</dbReference>
<feature type="domain" description="Protein kinase" evidence="10">
    <location>
        <begin position="39"/>
        <end position="338"/>
    </location>
</feature>
<feature type="compositionally biased region" description="Low complexity" evidence="9">
    <location>
        <begin position="426"/>
        <end position="460"/>
    </location>
</feature>
<feature type="compositionally biased region" description="Low complexity" evidence="9">
    <location>
        <begin position="505"/>
        <end position="518"/>
    </location>
</feature>
<dbReference type="InterPro" id="IPR011009">
    <property type="entry name" value="Kinase-like_dom_sf"/>
</dbReference>
<evidence type="ECO:0000313" key="12">
    <source>
        <dbReference type="Proteomes" id="UP000282582"/>
    </source>
</evidence>
<dbReference type="SUPFAM" id="SSF56112">
    <property type="entry name" value="Protein kinase-like (PK-like)"/>
    <property type="match status" value="1"/>
</dbReference>
<name>A0A3M6ZI59_HORWE</name>
<evidence type="ECO:0000256" key="9">
    <source>
        <dbReference type="SAM" id="MobiDB-lite"/>
    </source>
</evidence>